<dbReference type="Pfam" id="PF08447">
    <property type="entry name" value="PAS_3"/>
    <property type="match status" value="1"/>
</dbReference>
<dbReference type="InterPro" id="IPR000014">
    <property type="entry name" value="PAS"/>
</dbReference>
<dbReference type="EMBL" id="JAGTUU010000008">
    <property type="protein sequence ID" value="MBS0126082.1"/>
    <property type="molecule type" value="Genomic_DNA"/>
</dbReference>
<dbReference type="Gene3D" id="3.30.450.20">
    <property type="entry name" value="PAS domain"/>
    <property type="match status" value="1"/>
</dbReference>
<dbReference type="CDD" id="cd00130">
    <property type="entry name" value="PAS"/>
    <property type="match status" value="1"/>
</dbReference>
<reference evidence="2" key="1">
    <citation type="submission" date="2021-04" db="EMBL/GenBank/DDBJ databases">
        <authorList>
            <person name="Yoon J."/>
        </authorList>
    </citation>
    <scope>NUCLEOTIDE SEQUENCE</scope>
    <source>
        <strain evidence="2">KMU-90</strain>
    </source>
</reference>
<evidence type="ECO:0000313" key="2">
    <source>
        <dbReference type="EMBL" id="MBS0126082.1"/>
    </source>
</evidence>
<dbReference type="InterPro" id="IPR013655">
    <property type="entry name" value="PAS_fold_3"/>
</dbReference>
<dbReference type="Proteomes" id="UP000681356">
    <property type="component" value="Unassembled WGS sequence"/>
</dbReference>
<keyword evidence="3" id="KW-1185">Reference proteome</keyword>
<feature type="domain" description="PAS fold-3" evidence="1">
    <location>
        <begin position="40"/>
        <end position="109"/>
    </location>
</feature>
<evidence type="ECO:0000313" key="3">
    <source>
        <dbReference type="Proteomes" id="UP000681356"/>
    </source>
</evidence>
<accession>A0A8J7WEE2</accession>
<dbReference type="AlphaFoldDB" id="A0A8J7WEE2"/>
<name>A0A8J7WEE2_9RHOB</name>
<sequence length="418" mass="47249">MSELNPHFAKEASHSTISSGEAAFQPSEMFYSRTDKRGVIIEANSVFRRVSGFLWEEIKGAPHKIIRHPDMPKGVFQLYWDRLKADKPVVAYVKNRTKEGRYYWVLALTWPMADGFMSVRIKPTTDLFRKVQGIYAALLADEKQGLTPAQSAERLKAMLKQAGFRSYDSFMTEALSRESAARTEQRGLPVHQVQRRFSEMFETVCRLGEETDQMTEIIHAIRTVPMNMRILASRLENAGGPISAISVNYGSMLDEMATWVREFVEGEDSTYARIHDAIQHGQFLVCAAAIQREMSDRFEEDLAGAADTEQLESDRRMLRSEAQKFETDMRAALKTVETEVNRLSRSVLDMKRYVTGLSSTRMMCKIESAALYGSGDTSLSGIVDQLDAGQNEIEERLARIVQLNSVIQGHTGMIRTMA</sequence>
<dbReference type="InterPro" id="IPR035965">
    <property type="entry name" value="PAS-like_dom_sf"/>
</dbReference>
<comment type="caution">
    <text evidence="2">The sequence shown here is derived from an EMBL/GenBank/DDBJ whole genome shotgun (WGS) entry which is preliminary data.</text>
</comment>
<evidence type="ECO:0000259" key="1">
    <source>
        <dbReference type="Pfam" id="PF08447"/>
    </source>
</evidence>
<dbReference type="RefSeq" id="WP_212538044.1">
    <property type="nucleotide sequence ID" value="NZ_JAGTUU010000008.1"/>
</dbReference>
<organism evidence="2 3">
    <name type="scientific">Thetidibacter halocola</name>
    <dbReference type="NCBI Taxonomy" id="2827239"/>
    <lineage>
        <taxon>Bacteria</taxon>
        <taxon>Pseudomonadati</taxon>
        <taxon>Pseudomonadota</taxon>
        <taxon>Alphaproteobacteria</taxon>
        <taxon>Rhodobacterales</taxon>
        <taxon>Roseobacteraceae</taxon>
        <taxon>Thetidibacter</taxon>
    </lineage>
</organism>
<dbReference type="SUPFAM" id="SSF55785">
    <property type="entry name" value="PYP-like sensor domain (PAS domain)"/>
    <property type="match status" value="1"/>
</dbReference>
<gene>
    <name evidence="2" type="ORF">KB874_18505</name>
</gene>
<protein>
    <submittedName>
        <fullName evidence="2">PAS domain-containing protein</fullName>
    </submittedName>
</protein>
<dbReference type="NCBIfam" id="TIGR00229">
    <property type="entry name" value="sensory_box"/>
    <property type="match status" value="1"/>
</dbReference>
<proteinExistence type="predicted"/>